<name>A0A385D510_9CAUD</name>
<reference evidence="1 2" key="1">
    <citation type="submission" date="2018-07" db="EMBL/GenBank/DDBJ databases">
        <authorList>
            <person name="Michaels M.J."/>
            <person name="Wallen J.R."/>
            <person name="Eckardt M.A."/>
            <person name="Gainey M.D."/>
            <person name="Garlena R.A."/>
            <person name="Russell D.A."/>
            <person name="Pope W.H."/>
            <person name="Jacobs-Sera D."/>
            <person name="Hatfull G.F."/>
        </authorList>
    </citation>
    <scope>NUCLEOTIDE SEQUENCE [LARGE SCALE GENOMIC DNA]</scope>
</reference>
<sequence length="111" mass="12262">MTAPNYRHARDIPDTVFLHAVFAGQRARRGAAMRQDVTRLLGGLPVDAHVRADEVPGVPWKVVLAKFRRVKGRGLVDGCDCGCRGDWELTAKGQRILLLSVILNTVVWCAE</sequence>
<keyword evidence="2" id="KW-1185">Reference proteome</keyword>
<dbReference type="GeneID" id="60322398"/>
<proteinExistence type="predicted"/>
<accession>A0A385D510</accession>
<dbReference type="EMBL" id="MH697592">
    <property type="protein sequence ID" value="AXQ53094.1"/>
    <property type="molecule type" value="Genomic_DNA"/>
</dbReference>
<dbReference type="KEGG" id="vg:60322398"/>
<protein>
    <submittedName>
        <fullName evidence="1">Uncharacterized protein</fullName>
    </submittedName>
</protein>
<gene>
    <name evidence="1" type="primary">74</name>
    <name evidence="1" type="ORF">SEA_RANDO14_74</name>
</gene>
<evidence type="ECO:0000313" key="2">
    <source>
        <dbReference type="Proteomes" id="UP000263691"/>
    </source>
</evidence>
<organism evidence="1 2">
    <name type="scientific">Mycobacterium phage Rando14</name>
    <dbReference type="NCBI Taxonomy" id="2301556"/>
    <lineage>
        <taxon>Viruses</taxon>
        <taxon>Duplodnaviria</taxon>
        <taxon>Heunggongvirae</taxon>
        <taxon>Uroviricota</taxon>
        <taxon>Caudoviricetes</taxon>
        <taxon>Weiservirinae</taxon>
        <taxon>Kratiovirus</taxon>
        <taxon>Kratiovirus rando14</taxon>
    </lineage>
</organism>
<evidence type="ECO:0000313" key="1">
    <source>
        <dbReference type="EMBL" id="AXQ53094.1"/>
    </source>
</evidence>
<dbReference type="RefSeq" id="YP_009950972.1">
    <property type="nucleotide sequence ID" value="NC_051596.1"/>
</dbReference>
<dbReference type="Proteomes" id="UP000263691">
    <property type="component" value="Genome"/>
</dbReference>